<comment type="caution">
    <text evidence="2">The sequence shown here is derived from an EMBL/GenBank/DDBJ whole genome shotgun (WGS) entry which is preliminary data.</text>
</comment>
<evidence type="ECO:0000313" key="2">
    <source>
        <dbReference type="EMBL" id="MFA9480021.1"/>
    </source>
</evidence>
<feature type="transmembrane region" description="Helical" evidence="1">
    <location>
        <begin position="84"/>
        <end position="110"/>
    </location>
</feature>
<evidence type="ECO:0000256" key="1">
    <source>
        <dbReference type="SAM" id="Phobius"/>
    </source>
</evidence>
<dbReference type="EMBL" id="JBGUBD010000014">
    <property type="protein sequence ID" value="MFA9480021.1"/>
    <property type="molecule type" value="Genomic_DNA"/>
</dbReference>
<reference evidence="2 3" key="1">
    <citation type="submission" date="2024-08" db="EMBL/GenBank/DDBJ databases">
        <title>Whole-genome sequencing of halo(alkali)philic microorganisms from hypersaline lakes.</title>
        <authorList>
            <person name="Sorokin D.Y."/>
            <person name="Merkel A.Y."/>
            <person name="Messina E."/>
            <person name="Yakimov M."/>
        </authorList>
    </citation>
    <scope>NUCLEOTIDE SEQUENCE [LARGE SCALE GENOMIC DNA]</scope>
    <source>
        <strain evidence="2 3">AB-hyl4</strain>
    </source>
</reference>
<protein>
    <recommendedName>
        <fullName evidence="4">ABC-2 type transport system permease protein</fullName>
    </recommendedName>
</protein>
<name>A0ABV4U903_9BACT</name>
<proteinExistence type="predicted"/>
<keyword evidence="1" id="KW-0472">Membrane</keyword>
<gene>
    <name evidence="2" type="ORF">ACERK3_17220</name>
</gene>
<keyword evidence="1" id="KW-0812">Transmembrane</keyword>
<keyword evidence="1" id="KW-1133">Transmembrane helix</keyword>
<evidence type="ECO:0000313" key="3">
    <source>
        <dbReference type="Proteomes" id="UP001575105"/>
    </source>
</evidence>
<keyword evidence="3" id="KW-1185">Reference proteome</keyword>
<feature type="transmembrane region" description="Helical" evidence="1">
    <location>
        <begin position="15"/>
        <end position="34"/>
    </location>
</feature>
<organism evidence="2 3">
    <name type="scientific">Natronomicrosphaera hydrolytica</name>
    <dbReference type="NCBI Taxonomy" id="3242702"/>
    <lineage>
        <taxon>Bacteria</taxon>
        <taxon>Pseudomonadati</taxon>
        <taxon>Planctomycetota</taxon>
        <taxon>Phycisphaerae</taxon>
        <taxon>Phycisphaerales</taxon>
        <taxon>Phycisphaeraceae</taxon>
        <taxon>Natronomicrosphaera</taxon>
    </lineage>
</organism>
<feature type="transmembrane region" description="Helical" evidence="1">
    <location>
        <begin position="155"/>
        <end position="176"/>
    </location>
</feature>
<feature type="transmembrane region" description="Helical" evidence="1">
    <location>
        <begin position="213"/>
        <end position="235"/>
    </location>
</feature>
<dbReference type="Proteomes" id="UP001575105">
    <property type="component" value="Unassembled WGS sequence"/>
</dbReference>
<feature type="transmembrane region" description="Helical" evidence="1">
    <location>
        <begin position="130"/>
        <end position="148"/>
    </location>
</feature>
<accession>A0ABV4U903</accession>
<feature type="transmembrane region" description="Helical" evidence="1">
    <location>
        <begin position="40"/>
        <end position="63"/>
    </location>
</feature>
<dbReference type="RefSeq" id="WP_425346946.1">
    <property type="nucleotide sequence ID" value="NZ_JBGUBD010000014.1"/>
</dbReference>
<sequence>MIRSLIWKEWMEQRWWLLLGCFIMVGFTAIGLQARVIEDSMIMLMAGFTGAVVLPIVIAMGLVAPEREAGTVSTLLRLPARPTVVYAVKTAMGALVVSLPLVAAMAVAWLMAGGREVPGQYVISGFLERVPMAVVVLVWTTTLGIRLSTEARVGVVGVAFLLVCMVLAVALLRVVMPMSDGRVLMFEATHWVHDFVPVHVIRSPSPGVINIGLYGWSPLQLVIAAAAWGVGAWLFGKPGRTRG</sequence>
<evidence type="ECO:0008006" key="4">
    <source>
        <dbReference type="Google" id="ProtNLM"/>
    </source>
</evidence>